<reference evidence="1 2" key="1">
    <citation type="journal article" date="2023" name="Nucleic Acids Res.">
        <title>The hologenome of Daphnia magna reveals possible DNA methylation and microbiome-mediated evolution of the host genome.</title>
        <authorList>
            <person name="Chaturvedi A."/>
            <person name="Li X."/>
            <person name="Dhandapani V."/>
            <person name="Marshall H."/>
            <person name="Kissane S."/>
            <person name="Cuenca-Cambronero M."/>
            <person name="Asole G."/>
            <person name="Calvet F."/>
            <person name="Ruiz-Romero M."/>
            <person name="Marangio P."/>
            <person name="Guigo R."/>
            <person name="Rago D."/>
            <person name="Mirbahai L."/>
            <person name="Eastwood N."/>
            <person name="Colbourne J.K."/>
            <person name="Zhou J."/>
            <person name="Mallon E."/>
            <person name="Orsini L."/>
        </authorList>
    </citation>
    <scope>NUCLEOTIDE SEQUENCE [LARGE SCALE GENOMIC DNA]</scope>
    <source>
        <strain evidence="1">LRV0_1</strain>
    </source>
</reference>
<evidence type="ECO:0000313" key="1">
    <source>
        <dbReference type="EMBL" id="KAK4030563.1"/>
    </source>
</evidence>
<organism evidence="1 2">
    <name type="scientific">Daphnia magna</name>
    <dbReference type="NCBI Taxonomy" id="35525"/>
    <lineage>
        <taxon>Eukaryota</taxon>
        <taxon>Metazoa</taxon>
        <taxon>Ecdysozoa</taxon>
        <taxon>Arthropoda</taxon>
        <taxon>Crustacea</taxon>
        <taxon>Branchiopoda</taxon>
        <taxon>Diplostraca</taxon>
        <taxon>Cladocera</taxon>
        <taxon>Anomopoda</taxon>
        <taxon>Daphniidae</taxon>
        <taxon>Daphnia</taxon>
    </lineage>
</organism>
<accession>A0ABR0AZL1</accession>
<comment type="caution">
    <text evidence="1">The sequence shown here is derived from an EMBL/GenBank/DDBJ whole genome shotgun (WGS) entry which is preliminary data.</text>
</comment>
<proteinExistence type="predicted"/>
<gene>
    <name evidence="1" type="ORF">OUZ56_023806</name>
</gene>
<keyword evidence="2" id="KW-1185">Reference proteome</keyword>
<evidence type="ECO:0000313" key="2">
    <source>
        <dbReference type="Proteomes" id="UP001234178"/>
    </source>
</evidence>
<dbReference type="EMBL" id="JAOYFB010000039">
    <property type="protein sequence ID" value="KAK4030563.1"/>
    <property type="molecule type" value="Genomic_DNA"/>
</dbReference>
<protein>
    <submittedName>
        <fullName evidence="1">Uncharacterized protein</fullName>
    </submittedName>
</protein>
<dbReference type="Proteomes" id="UP001234178">
    <property type="component" value="Unassembled WGS sequence"/>
</dbReference>
<sequence>MLLLKNCLAVFQYGRQAHGRLQLHIQLKQDPCIRSCPTLSFGDKGLVLLQYAFDGVEFLIPSSRSSKDTKISIDDFRSFNAPITQIPLLLEFSKSLFMRFF</sequence>
<name>A0ABR0AZL1_9CRUS</name>